<evidence type="ECO:0000256" key="2">
    <source>
        <dbReference type="ARBA" id="ARBA00023043"/>
    </source>
</evidence>
<dbReference type="PhylomeDB" id="A0A0G4HRI0"/>
<keyword evidence="2 3" id="KW-0040">ANK repeat</keyword>
<evidence type="ECO:0000256" key="3">
    <source>
        <dbReference type="PROSITE-ProRule" id="PRU00023"/>
    </source>
</evidence>
<dbReference type="VEuPathDB" id="CryptoDB:Cvel_1282"/>
<dbReference type="SMART" id="SM00248">
    <property type="entry name" value="ANK"/>
    <property type="match status" value="2"/>
</dbReference>
<dbReference type="PANTHER" id="PTHR24189">
    <property type="entry name" value="MYOTROPHIN"/>
    <property type="match status" value="1"/>
</dbReference>
<gene>
    <name evidence="4" type="ORF">Cvel_1282</name>
</gene>
<dbReference type="Gene3D" id="1.25.40.20">
    <property type="entry name" value="Ankyrin repeat-containing domain"/>
    <property type="match status" value="1"/>
</dbReference>
<keyword evidence="1" id="KW-0677">Repeat</keyword>
<reference evidence="4" key="1">
    <citation type="submission" date="2014-11" db="EMBL/GenBank/DDBJ databases">
        <authorList>
            <person name="Otto D Thomas"/>
            <person name="Naeem Raeece"/>
        </authorList>
    </citation>
    <scope>NUCLEOTIDE SEQUENCE</scope>
</reference>
<dbReference type="PROSITE" id="PS50088">
    <property type="entry name" value="ANK_REPEAT"/>
    <property type="match status" value="1"/>
</dbReference>
<evidence type="ECO:0000313" key="4">
    <source>
        <dbReference type="EMBL" id="CEM46907.1"/>
    </source>
</evidence>
<accession>A0A0G4HRI0</accession>
<dbReference type="AlphaFoldDB" id="A0A0G4HRI0"/>
<dbReference type="PROSITE" id="PS50297">
    <property type="entry name" value="ANK_REP_REGION"/>
    <property type="match status" value="1"/>
</dbReference>
<sequence length="202" mass="22054">MLVNVVCRDLGIPLPPADFSLPQASFEKESPPPPPRVTATLTGLSEVIETTLQSLKKEAHSKLDQILSEYYKIDLSPLFASKVGNVIRSFQAVDTETLRQAVWACANAEPEGMDDLRLLLRVGANFNALAKGKAALLNAVCAGSLPAVEMLIEEGASLQRGGEVEYFEGFTALHHACFEVRPDIVRFLILRRAHVNTKDKIG</sequence>
<dbReference type="InterPro" id="IPR002110">
    <property type="entry name" value="Ankyrin_rpt"/>
</dbReference>
<organism evidence="4">
    <name type="scientific">Chromera velia CCMP2878</name>
    <dbReference type="NCBI Taxonomy" id="1169474"/>
    <lineage>
        <taxon>Eukaryota</taxon>
        <taxon>Sar</taxon>
        <taxon>Alveolata</taxon>
        <taxon>Colpodellida</taxon>
        <taxon>Chromeraceae</taxon>
        <taxon>Chromera</taxon>
    </lineage>
</organism>
<dbReference type="SUPFAM" id="SSF48403">
    <property type="entry name" value="Ankyrin repeat"/>
    <property type="match status" value="1"/>
</dbReference>
<dbReference type="PANTHER" id="PTHR24189:SF50">
    <property type="entry name" value="ANKYRIN REPEAT AND SOCS BOX PROTEIN 2"/>
    <property type="match status" value="1"/>
</dbReference>
<protein>
    <submittedName>
        <fullName evidence="4">Uncharacterized protein</fullName>
    </submittedName>
</protein>
<name>A0A0G4HRI0_9ALVE</name>
<dbReference type="EMBL" id="CDMZ01003588">
    <property type="protein sequence ID" value="CEM46907.1"/>
    <property type="molecule type" value="Genomic_DNA"/>
</dbReference>
<proteinExistence type="predicted"/>
<evidence type="ECO:0000256" key="1">
    <source>
        <dbReference type="ARBA" id="ARBA00022737"/>
    </source>
</evidence>
<dbReference type="Pfam" id="PF12796">
    <property type="entry name" value="Ank_2"/>
    <property type="match status" value="1"/>
</dbReference>
<feature type="repeat" description="ANK" evidence="3">
    <location>
        <begin position="168"/>
        <end position="200"/>
    </location>
</feature>
<dbReference type="InterPro" id="IPR050745">
    <property type="entry name" value="Multifunctional_regulatory"/>
</dbReference>
<dbReference type="InterPro" id="IPR036770">
    <property type="entry name" value="Ankyrin_rpt-contain_sf"/>
</dbReference>